<feature type="binding site" evidence="2">
    <location>
        <position position="252"/>
    </location>
    <ligand>
        <name>Zn(2+)</name>
        <dbReference type="ChEBI" id="CHEBI:29105"/>
        <note>catalytic</note>
    </ligand>
</feature>
<dbReference type="EMBL" id="MHLL01000019">
    <property type="protein sequence ID" value="OGZ09547.1"/>
    <property type="molecule type" value="Genomic_DNA"/>
</dbReference>
<comment type="function">
    <text evidence="1">Broad specificity carboxypetidase that releases amino acids sequentially from the C-terminus, including neutral, aromatic, polar and basic residues.</text>
</comment>
<reference evidence="4 5" key="1">
    <citation type="journal article" date="2016" name="Nat. Commun.">
        <title>Thousands of microbial genomes shed light on interconnected biogeochemical processes in an aquifer system.</title>
        <authorList>
            <person name="Anantharaman K."/>
            <person name="Brown C.T."/>
            <person name="Hug L.A."/>
            <person name="Sharon I."/>
            <person name="Castelle C.J."/>
            <person name="Probst A.J."/>
            <person name="Thomas B.C."/>
            <person name="Singh A."/>
            <person name="Wilkins M.J."/>
            <person name="Karaoz U."/>
            <person name="Brodie E.L."/>
            <person name="Williams K.H."/>
            <person name="Hubbard S.S."/>
            <person name="Banfield J.F."/>
        </authorList>
    </citation>
    <scope>NUCLEOTIDE SEQUENCE [LARGE SCALE GENOMIC DNA]</scope>
</reference>
<dbReference type="Pfam" id="PF02074">
    <property type="entry name" value="Peptidase_M32"/>
    <property type="match status" value="1"/>
</dbReference>
<dbReference type="PROSITE" id="PS52034">
    <property type="entry name" value="PEPTIDASE_M32"/>
    <property type="match status" value="1"/>
</dbReference>
<keyword evidence="1" id="KW-0482">Metalloprotease</keyword>
<dbReference type="SUPFAM" id="SSF55486">
    <property type="entry name" value="Metalloproteases ('zincins'), catalytic domain"/>
    <property type="match status" value="1"/>
</dbReference>
<dbReference type="EC" id="3.4.17.19" evidence="1"/>
<feature type="active site" description="Proton donor/acceptor" evidence="3">
    <location>
        <position position="253"/>
    </location>
</feature>
<dbReference type="GO" id="GO:0004181">
    <property type="term" value="F:metallocarboxypeptidase activity"/>
    <property type="evidence" value="ECO:0007669"/>
    <property type="project" value="UniProtKB-UniRule"/>
</dbReference>
<dbReference type="InterPro" id="IPR001333">
    <property type="entry name" value="Peptidase_M32_Taq"/>
</dbReference>
<accession>A0A1G2D7I3</accession>
<dbReference type="PRINTS" id="PR00998">
    <property type="entry name" value="CRBOXYPTASET"/>
</dbReference>
<comment type="catalytic activity">
    <reaction evidence="1">
        <text>Release of a C-terminal amino acid with broad specificity, except for -Pro.</text>
        <dbReference type="EC" id="3.4.17.19"/>
    </reaction>
</comment>
<evidence type="ECO:0000256" key="3">
    <source>
        <dbReference type="PIRSR" id="PIRSR006615-2"/>
    </source>
</evidence>
<dbReference type="Proteomes" id="UP000177996">
    <property type="component" value="Unassembled WGS sequence"/>
</dbReference>
<dbReference type="GO" id="GO:0046872">
    <property type="term" value="F:metal ion binding"/>
    <property type="evidence" value="ECO:0007669"/>
    <property type="project" value="UniProtKB-KW"/>
</dbReference>
<dbReference type="Gene3D" id="1.10.1370.30">
    <property type="match status" value="1"/>
</dbReference>
<dbReference type="AlphaFoldDB" id="A0A1G2D7I3"/>
<dbReference type="GO" id="GO:0006508">
    <property type="term" value="P:proteolysis"/>
    <property type="evidence" value="ECO:0007669"/>
    <property type="project" value="UniProtKB-UniRule"/>
</dbReference>
<dbReference type="STRING" id="1798661.A3D65_06510"/>
<gene>
    <name evidence="4" type="ORF">A3D65_06510</name>
</gene>
<keyword evidence="1" id="KW-0378">Hydrolase</keyword>
<sequence length="489" mass="55573">MYEELVRMVKEAGVLGSVLEVLGWDHEVMMPPSAIALRGAQLAVVESLAHKLKTDPRIGELLIAIDRKALTPEEAANMQEIERSYERSVRVPASLVEEKSSLDIQSNEAWKKAREENNFALFLPFLEQEVDVTRCMAGYIDPSADPYQVLLNEFEPDISVTELNVLFAEIKATVVPLVEAISRQPVPDTTILRRRVSEAKQMKYLRSLATAIGYDFTKGRLDTATHPFTGCYGRITTRFSDGWAQAIGSTIHEAGHGKYEHNLPIEHFGTPLGDYRSMGVHESQSRLWENHVGRSREFWLWQYPHLQHAYRPLLDGLPVDEYYRFINVVEPGFIRVNADELTYSMHIVLRFEIEQALIAGTLRAKDVPEAWNRGMQKLLGITPPTDTLGCLQDIHWSSGAFGYFPTYLYGSMISAQLWEAASVEIGHLDEKLAVGDLGVLNEWLREHIHRHGCRFDTKELVLRATGEELNAKAFTGYLNRKFRDLYRLS</sequence>
<keyword evidence="1" id="KW-0121">Carboxypeptidase</keyword>
<comment type="cofactor">
    <cofactor evidence="2">
        <name>Zn(2+)</name>
        <dbReference type="ChEBI" id="CHEBI:29105"/>
    </cofactor>
    <text evidence="2">Binds 1 zinc ion per subunit.</text>
</comment>
<keyword evidence="1" id="KW-0645">Protease</keyword>
<evidence type="ECO:0000313" key="4">
    <source>
        <dbReference type="EMBL" id="OGZ09547.1"/>
    </source>
</evidence>
<keyword evidence="2" id="KW-0862">Zinc</keyword>
<evidence type="ECO:0000256" key="1">
    <source>
        <dbReference type="PIRNR" id="PIRNR006615"/>
    </source>
</evidence>
<feature type="binding site" evidence="2">
    <location>
        <position position="282"/>
    </location>
    <ligand>
        <name>Zn(2+)</name>
        <dbReference type="ChEBI" id="CHEBI:29105"/>
        <note>catalytic</note>
    </ligand>
</feature>
<comment type="caution">
    <text evidence="4">The sequence shown here is derived from an EMBL/GenBank/DDBJ whole genome shotgun (WGS) entry which is preliminary data.</text>
</comment>
<organism evidence="4 5">
    <name type="scientific">Candidatus Lloydbacteria bacterium RIFCSPHIGHO2_02_FULL_50_13</name>
    <dbReference type="NCBI Taxonomy" id="1798661"/>
    <lineage>
        <taxon>Bacteria</taxon>
        <taxon>Candidatus Lloydiibacteriota</taxon>
    </lineage>
</organism>
<keyword evidence="1 2" id="KW-0479">Metal-binding</keyword>
<comment type="similarity">
    <text evidence="1">Belongs to the peptidase M32 family.</text>
</comment>
<proteinExistence type="inferred from homology"/>
<name>A0A1G2D7I3_9BACT</name>
<dbReference type="PANTHER" id="PTHR34217:SF1">
    <property type="entry name" value="CARBOXYPEPTIDASE 1"/>
    <property type="match status" value="1"/>
</dbReference>
<feature type="binding site" evidence="2">
    <location>
        <position position="256"/>
    </location>
    <ligand>
        <name>Zn(2+)</name>
        <dbReference type="ChEBI" id="CHEBI:29105"/>
        <note>catalytic</note>
    </ligand>
</feature>
<evidence type="ECO:0000256" key="2">
    <source>
        <dbReference type="PIRSR" id="PIRSR006615-1"/>
    </source>
</evidence>
<dbReference type="CDD" id="cd06460">
    <property type="entry name" value="M32_Taq"/>
    <property type="match status" value="1"/>
</dbReference>
<dbReference type="PANTHER" id="PTHR34217">
    <property type="entry name" value="METAL-DEPENDENT CARBOXYPEPTIDASE"/>
    <property type="match status" value="1"/>
</dbReference>
<dbReference type="PIRSF" id="PIRSF006615">
    <property type="entry name" value="Zn_crbxpep_Taq"/>
    <property type="match status" value="1"/>
</dbReference>
<protein>
    <recommendedName>
        <fullName evidence="1">Metal-dependent carboxypeptidase</fullName>
        <ecNumber evidence="1">3.4.17.19</ecNumber>
    </recommendedName>
</protein>
<evidence type="ECO:0000313" key="5">
    <source>
        <dbReference type="Proteomes" id="UP000177996"/>
    </source>
</evidence>